<dbReference type="InterPro" id="IPR029063">
    <property type="entry name" value="SAM-dependent_MTases_sf"/>
</dbReference>
<dbReference type="GO" id="GO:0036307">
    <property type="term" value="F:23S rRNA (adenine(2030)-N(6))-methyltransferase activity"/>
    <property type="evidence" value="ECO:0007669"/>
    <property type="project" value="UniProtKB-UniRule"/>
</dbReference>
<keyword evidence="1" id="KW-0949">S-adenosyl-L-methionine</keyword>
<dbReference type="RefSeq" id="WP_163764089.1">
    <property type="nucleotide sequence ID" value="NZ_JAAGYR010000005.1"/>
</dbReference>
<feature type="binding site" evidence="1">
    <location>
        <position position="100"/>
    </location>
    <ligand>
        <name>S-adenosyl-L-methionine</name>
        <dbReference type="ChEBI" id="CHEBI:59789"/>
    </ligand>
</feature>
<feature type="binding site" evidence="1">
    <location>
        <position position="19"/>
    </location>
    <ligand>
        <name>S-adenosyl-L-methionine</name>
        <dbReference type="ChEBI" id="CHEBI:59789"/>
    </ligand>
</feature>
<feature type="binding site" evidence="1">
    <location>
        <begin position="148"/>
        <end position="149"/>
    </location>
    <ligand>
        <name>S-adenosyl-L-methionine</name>
        <dbReference type="ChEBI" id="CHEBI:59789"/>
    </ligand>
</feature>
<organism evidence="2 3">
    <name type="scientific">Pelistega ratti</name>
    <dbReference type="NCBI Taxonomy" id="2652177"/>
    <lineage>
        <taxon>Bacteria</taxon>
        <taxon>Pseudomonadati</taxon>
        <taxon>Pseudomonadota</taxon>
        <taxon>Betaproteobacteria</taxon>
        <taxon>Burkholderiales</taxon>
        <taxon>Alcaligenaceae</taxon>
        <taxon>Pelistega</taxon>
    </lineage>
</organism>
<dbReference type="EC" id="2.1.1.266" evidence="1"/>
<feature type="binding site" evidence="1">
    <location>
        <position position="118"/>
    </location>
    <ligand>
        <name>S-adenosyl-L-methionine</name>
        <dbReference type="ChEBI" id="CHEBI:59789"/>
    </ligand>
</feature>
<feature type="site" description="Interaction with substrate rRNA" evidence="1">
    <location>
        <position position="4"/>
    </location>
</feature>
<protein>
    <recommendedName>
        <fullName evidence="1">Ribosomal RNA large subunit methyltransferase J</fullName>
        <ecNumber evidence="1">2.1.1.266</ecNumber>
    </recommendedName>
    <alternativeName>
        <fullName evidence="1">23S rRNA (adenine(2030)-N6)-methyltransferase</fullName>
    </alternativeName>
    <alternativeName>
        <fullName evidence="1">23S rRNA m6A2030 methyltransferase</fullName>
    </alternativeName>
</protein>
<keyword evidence="3" id="KW-1185">Reference proteome</keyword>
<dbReference type="HAMAP" id="MF_00934">
    <property type="entry name" value="23SrRNA_methyltr_J"/>
    <property type="match status" value="1"/>
</dbReference>
<gene>
    <name evidence="1" type="primary">rlmJ</name>
    <name evidence="2" type="ORF">F9B74_03615</name>
</gene>
<dbReference type="Pfam" id="PF04378">
    <property type="entry name" value="RsmJ"/>
    <property type="match status" value="1"/>
</dbReference>
<dbReference type="GO" id="GO:0005829">
    <property type="term" value="C:cytosol"/>
    <property type="evidence" value="ECO:0007669"/>
    <property type="project" value="TreeGrafter"/>
</dbReference>
<comment type="catalytic activity">
    <reaction evidence="1">
        <text>adenosine(2030) in 23S rRNA + S-adenosyl-L-methionine = N(6)-methyladenosine(2030) in 23S rRNA + S-adenosyl-L-homocysteine + H(+)</text>
        <dbReference type="Rhea" id="RHEA:43736"/>
        <dbReference type="Rhea" id="RHEA-COMP:10668"/>
        <dbReference type="Rhea" id="RHEA-COMP:10669"/>
        <dbReference type="ChEBI" id="CHEBI:15378"/>
        <dbReference type="ChEBI" id="CHEBI:57856"/>
        <dbReference type="ChEBI" id="CHEBI:59789"/>
        <dbReference type="ChEBI" id="CHEBI:74411"/>
        <dbReference type="ChEBI" id="CHEBI:74449"/>
        <dbReference type="EC" id="2.1.1.266"/>
    </reaction>
</comment>
<dbReference type="EMBL" id="JAAGYR010000005">
    <property type="protein sequence ID" value="NEN75414.1"/>
    <property type="molecule type" value="Genomic_DNA"/>
</dbReference>
<accession>A0A6L9Y6F9</accession>
<evidence type="ECO:0000256" key="1">
    <source>
        <dbReference type="HAMAP-Rule" id="MF_00934"/>
    </source>
</evidence>
<dbReference type="Gene3D" id="3.40.50.150">
    <property type="entry name" value="Vaccinia Virus protein VP39"/>
    <property type="match status" value="1"/>
</dbReference>
<dbReference type="InterPro" id="IPR007473">
    <property type="entry name" value="RlmJ"/>
</dbReference>
<feature type="active site" description="Proton acceptor" evidence="1">
    <location>
        <position position="169"/>
    </location>
</feature>
<comment type="subunit">
    <text evidence="1">Monomer.</text>
</comment>
<evidence type="ECO:0000313" key="2">
    <source>
        <dbReference type="EMBL" id="NEN75414.1"/>
    </source>
</evidence>
<keyword evidence="1 2" id="KW-0808">Transferase</keyword>
<dbReference type="Proteomes" id="UP000477651">
    <property type="component" value="Unassembled WGS sequence"/>
</dbReference>
<dbReference type="SUPFAM" id="SSF53335">
    <property type="entry name" value="S-adenosyl-L-methionine-dependent methyltransferases"/>
    <property type="match status" value="1"/>
</dbReference>
<dbReference type="PANTHER" id="PTHR37426">
    <property type="entry name" value="RIBOSOMAL RNA LARGE SUBUNIT METHYLTRANSFERASE J"/>
    <property type="match status" value="1"/>
</dbReference>
<evidence type="ECO:0000313" key="3">
    <source>
        <dbReference type="Proteomes" id="UP000477651"/>
    </source>
</evidence>
<sequence length="285" mass="33315">MFSYRHAFHAGNHADVLKHTVLIHVLNYFNRKPTPYWVIDTHAGAGIYDLGDEWAEKTAEFTTGITRLWHQSDLPEDLQYYVNYIKDLNLGEALQFYPGSPWIALEYMREGDRLRLFELHPSEFQVLQDHIAQQDRQISRQVTVFEKNGFDFLKSQLPPPPRRAITLIDPSYEDKTDYRHVLKTIKEALTRFQTGCYLIWYPLVQRKEVFDMVHHLEKLPNVSWINAALTVKRPTKTGYGLHGSGMFIINPPYTLLPALQKIMPYLVTHLGEDDKASFQLNHFEK</sequence>
<dbReference type="PANTHER" id="PTHR37426:SF1">
    <property type="entry name" value="RIBOSOMAL RNA LARGE SUBUNIT METHYLTRANSFERASE J"/>
    <property type="match status" value="1"/>
</dbReference>
<name>A0A6L9Y6F9_9BURK</name>
<comment type="function">
    <text evidence="1">Specifically methylates the adenine in position 2030 of 23S rRNA.</text>
</comment>
<keyword evidence="1" id="KW-0698">rRNA processing</keyword>
<keyword evidence="1 2" id="KW-0489">Methyltransferase</keyword>
<comment type="similarity">
    <text evidence="1">Belongs to the RlmJ family.</text>
</comment>
<proteinExistence type="inferred from homology"/>
<feature type="binding site" evidence="1">
    <location>
        <position position="169"/>
    </location>
    <ligand>
        <name>S-adenosyl-L-methionine</name>
        <dbReference type="ChEBI" id="CHEBI:59789"/>
    </ligand>
</feature>
<dbReference type="AlphaFoldDB" id="A0A6L9Y6F9"/>
<comment type="caution">
    <text evidence="2">The sequence shown here is derived from an EMBL/GenBank/DDBJ whole genome shotgun (WGS) entry which is preliminary data.</text>
</comment>
<dbReference type="GO" id="GO:0003723">
    <property type="term" value="F:RNA binding"/>
    <property type="evidence" value="ECO:0007669"/>
    <property type="project" value="UniProtKB-UniRule"/>
</dbReference>
<feature type="binding site" evidence="1">
    <location>
        <position position="42"/>
    </location>
    <ligand>
        <name>S-adenosyl-L-methionine</name>
        <dbReference type="ChEBI" id="CHEBI:59789"/>
    </ligand>
</feature>
<reference evidence="2 3" key="1">
    <citation type="submission" date="2020-02" db="EMBL/GenBank/DDBJ databases">
        <title>Pelistega sp. NLN82 were isolated from wild rodents of the Hainan Island.</title>
        <authorList>
            <person name="Niu N."/>
            <person name="Zhou J."/>
        </authorList>
    </citation>
    <scope>NUCLEOTIDE SEQUENCE [LARGE SCALE GENOMIC DNA]</scope>
    <source>
        <strain evidence="2 3">NLN82</strain>
    </source>
</reference>
<keyword evidence="1" id="KW-0694">RNA-binding</keyword>
<dbReference type="GO" id="GO:0070475">
    <property type="term" value="P:rRNA base methylation"/>
    <property type="evidence" value="ECO:0007669"/>
    <property type="project" value="UniProtKB-UniRule"/>
</dbReference>